<organism evidence="10 11">
    <name type="scientific">Treponema bryantii</name>
    <dbReference type="NCBI Taxonomy" id="163"/>
    <lineage>
        <taxon>Bacteria</taxon>
        <taxon>Pseudomonadati</taxon>
        <taxon>Spirochaetota</taxon>
        <taxon>Spirochaetia</taxon>
        <taxon>Spirochaetales</taxon>
        <taxon>Treponemataceae</taxon>
        <taxon>Treponema</taxon>
    </lineage>
</organism>
<evidence type="ECO:0000259" key="8">
    <source>
        <dbReference type="Pfam" id="PF02465"/>
    </source>
</evidence>
<evidence type="ECO:0000259" key="9">
    <source>
        <dbReference type="Pfam" id="PF07195"/>
    </source>
</evidence>
<dbReference type="PANTHER" id="PTHR30288:SF0">
    <property type="entry name" value="FLAGELLAR HOOK-ASSOCIATED PROTEIN 2"/>
    <property type="match status" value="1"/>
</dbReference>
<dbReference type="PANTHER" id="PTHR30288">
    <property type="entry name" value="FLAGELLAR CAP/ASSEMBLY PROTEIN FLID"/>
    <property type="match status" value="1"/>
</dbReference>
<protein>
    <recommendedName>
        <fullName evidence="6">Flagellar hook-associated protein 2</fullName>
        <shortName evidence="6">HAP2</shortName>
    </recommendedName>
    <alternativeName>
        <fullName evidence="6">Flagellar cap protein</fullName>
    </alternativeName>
</protein>
<reference evidence="10 11" key="1">
    <citation type="submission" date="2016-10" db="EMBL/GenBank/DDBJ databases">
        <authorList>
            <person name="de Groot N.N."/>
        </authorList>
    </citation>
    <scope>NUCLEOTIDE SEQUENCE [LARGE SCALE GENOMIC DNA]</scope>
    <source>
        <strain evidence="10 11">B25</strain>
    </source>
</reference>
<evidence type="ECO:0000256" key="7">
    <source>
        <dbReference type="SAM" id="MobiDB-lite"/>
    </source>
</evidence>
<evidence type="ECO:0000313" key="10">
    <source>
        <dbReference type="EMBL" id="SEQ71740.1"/>
    </source>
</evidence>
<comment type="subunit">
    <text evidence="3 6">Homopentamer.</text>
</comment>
<comment type="subcellular location">
    <subcellularLocation>
        <location evidence="1">Bacterial flagellum</location>
    </subcellularLocation>
    <subcellularLocation>
        <location evidence="6">Periplasm</location>
    </subcellularLocation>
    <subcellularLocation>
        <location evidence="6">Periplasmic flagellum</location>
    </subcellularLocation>
</comment>
<dbReference type="GO" id="GO:0007155">
    <property type="term" value="P:cell adhesion"/>
    <property type="evidence" value="ECO:0007669"/>
    <property type="project" value="InterPro"/>
</dbReference>
<dbReference type="InterPro" id="IPR040026">
    <property type="entry name" value="FliD"/>
</dbReference>
<dbReference type="RefSeq" id="WP_074644811.1">
    <property type="nucleotide sequence ID" value="NZ_FOFU01000009.1"/>
</dbReference>
<dbReference type="STRING" id="163.SAMN04487775_10265"/>
<feature type="region of interest" description="Disordered" evidence="7">
    <location>
        <begin position="658"/>
        <end position="689"/>
    </location>
</feature>
<dbReference type="Proteomes" id="UP000182360">
    <property type="component" value="Unassembled WGS sequence"/>
</dbReference>
<dbReference type="GO" id="GO:0055040">
    <property type="term" value="C:periplasmic flagellum"/>
    <property type="evidence" value="ECO:0007669"/>
    <property type="project" value="UniProtKB-SubCell"/>
</dbReference>
<comment type="similarity">
    <text evidence="2 6">Belongs to the FliD family.</text>
</comment>
<evidence type="ECO:0000256" key="2">
    <source>
        <dbReference type="ARBA" id="ARBA00009764"/>
    </source>
</evidence>
<dbReference type="EMBL" id="FOFU01000009">
    <property type="protein sequence ID" value="SEQ71740.1"/>
    <property type="molecule type" value="Genomic_DNA"/>
</dbReference>
<dbReference type="GO" id="GO:0071973">
    <property type="term" value="P:bacterial-type flagellum-dependent cell motility"/>
    <property type="evidence" value="ECO:0007669"/>
    <property type="project" value="TreeGrafter"/>
</dbReference>
<dbReference type="InterPro" id="IPR010809">
    <property type="entry name" value="FliD_C"/>
</dbReference>
<keyword evidence="5 6" id="KW-0975">Bacterial flagellum</keyword>
<evidence type="ECO:0000313" key="11">
    <source>
        <dbReference type="Proteomes" id="UP000182360"/>
    </source>
</evidence>
<keyword evidence="10" id="KW-0966">Cell projection</keyword>
<dbReference type="Pfam" id="PF07195">
    <property type="entry name" value="FliD_C"/>
    <property type="match status" value="1"/>
</dbReference>
<evidence type="ECO:0000256" key="4">
    <source>
        <dbReference type="ARBA" id="ARBA00023054"/>
    </source>
</evidence>
<dbReference type="eggNOG" id="COG1345">
    <property type="taxonomic scope" value="Bacteria"/>
</dbReference>
<accession>A0A1H9IB07</accession>
<feature type="domain" description="Flagellar hook-associated protein 2 N-terminal" evidence="8">
    <location>
        <begin position="13"/>
        <end position="108"/>
    </location>
</feature>
<dbReference type="Pfam" id="PF02465">
    <property type="entry name" value="FliD_N"/>
    <property type="match status" value="1"/>
</dbReference>
<keyword evidence="6" id="KW-0574">Periplasm</keyword>
<keyword evidence="4" id="KW-0175">Coiled coil</keyword>
<sequence length="689" mass="76287">MAGLNIPGVTDQYNTNDTVEKLMKIERIPLTREQNQLENLKTEKDAWREINTRLTSLRDNTKTLYSFENPFNSKLTSSTEEYAVTAEANRSASLQSFKVDVLQAASSDRFLTDELDNDYKVPTGTYTYKVGEKQIIFNWKGGSLKDFSAAINKRGNNVIKSSIIGASAGKKSLLIEAIPTGKENRLIFEDDAKTFAFDSGMVDKIKSQTQTFASSQTEILPVNKIEYDEPVYMPVLSLTNTKYDEEKQTAVVEPRGAYQVKIPEKILRDTDLHLQFTVTQKETEDITPEINKTLLQPELPDAGTAEYSGIVISNNASDTNLNLPPEPPAPLEPVKTNSILYAVMDDGTEKEIPYTPSEDGKPAQIDVKLSDFSGIKALAIRNKNTGTSYEISSITALDPIKDLGYGPKHPVSTADDAIIKYEGITITRSSNKIDDVVPEITLNVHDKTEKTATISVKPDVDASKAAIIDFVGKYNQAVAELNILSQNKPEIVDELEYLSKDEKEAEKKKLGLFQSDFSLTNIKSNMASTIAARYMFSDSAEITMLSQLGIATNASGYSGGYSQSKLRGYLEIDEKKLDDALANHLDDIKMLFGYDSDGDLIVDTGIAFKLDKQISAYTQTGGILAMKTSTLDSKIKSSETKITKLEAQMAKKEAELRNKYSQMEGSLNSLEAQQNTISNFTKQQQNQNR</sequence>
<comment type="function">
    <text evidence="6">Required for morphogenesis and for the elongation of the flagellar filament by facilitating polymerization of the flagellin monomers at the tip of growing filament. Forms a capping structure, which prevents flagellin subunits (transported through the central channel of the flagellum) from leaking out without polymerization at the distal end.</text>
</comment>
<keyword evidence="11" id="KW-1185">Reference proteome</keyword>
<dbReference type="NCBIfam" id="NF005188">
    <property type="entry name" value="PRK06664.1"/>
    <property type="match status" value="1"/>
</dbReference>
<name>A0A1H9IB07_9SPIR</name>
<proteinExistence type="inferred from homology"/>
<dbReference type="GO" id="GO:0009424">
    <property type="term" value="C:bacterial-type flagellum hook"/>
    <property type="evidence" value="ECO:0007669"/>
    <property type="project" value="UniProtKB-UniRule"/>
</dbReference>
<dbReference type="OrthoDB" id="349896at2"/>
<evidence type="ECO:0000256" key="3">
    <source>
        <dbReference type="ARBA" id="ARBA00011255"/>
    </source>
</evidence>
<evidence type="ECO:0000256" key="5">
    <source>
        <dbReference type="ARBA" id="ARBA00023143"/>
    </source>
</evidence>
<dbReference type="AlphaFoldDB" id="A0A1H9IB07"/>
<dbReference type="InterPro" id="IPR003481">
    <property type="entry name" value="FliD_N"/>
</dbReference>
<evidence type="ECO:0000256" key="6">
    <source>
        <dbReference type="RuleBase" id="RU362066"/>
    </source>
</evidence>
<dbReference type="GO" id="GO:0009421">
    <property type="term" value="C:bacterial-type flagellum filament cap"/>
    <property type="evidence" value="ECO:0007669"/>
    <property type="project" value="InterPro"/>
</dbReference>
<feature type="compositionally biased region" description="Polar residues" evidence="7">
    <location>
        <begin position="659"/>
        <end position="689"/>
    </location>
</feature>
<keyword evidence="10" id="KW-0969">Cilium</keyword>
<keyword evidence="10" id="KW-0282">Flagellum</keyword>
<feature type="domain" description="Flagellar hook-associated protein 2 C-terminal" evidence="9">
    <location>
        <begin position="414"/>
        <end position="671"/>
    </location>
</feature>
<evidence type="ECO:0000256" key="1">
    <source>
        <dbReference type="ARBA" id="ARBA00004365"/>
    </source>
</evidence>
<gene>
    <name evidence="10" type="ORF">SAMN04487977_10946</name>
</gene>